<dbReference type="InterPro" id="IPR050131">
    <property type="entry name" value="Peptidase_S8_subtilisin-like"/>
</dbReference>
<feature type="active site" description="Charge relay system" evidence="5">
    <location>
        <position position="527"/>
    </location>
</feature>
<dbReference type="PRINTS" id="PR00723">
    <property type="entry name" value="SUBTILISIN"/>
</dbReference>
<dbReference type="PROSITE" id="PS00138">
    <property type="entry name" value="SUBTILASE_SER"/>
    <property type="match status" value="1"/>
</dbReference>
<evidence type="ECO:0000256" key="5">
    <source>
        <dbReference type="PROSITE-ProRule" id="PRU01240"/>
    </source>
</evidence>
<dbReference type="PROSITE" id="PS00136">
    <property type="entry name" value="SUBTILASE_ASP"/>
    <property type="match status" value="1"/>
</dbReference>
<evidence type="ECO:0000256" key="2">
    <source>
        <dbReference type="ARBA" id="ARBA00022670"/>
    </source>
</evidence>
<protein>
    <recommendedName>
        <fullName evidence="7">Peptidase S8/S53 domain-containing protein</fullName>
    </recommendedName>
</protein>
<evidence type="ECO:0000256" key="3">
    <source>
        <dbReference type="ARBA" id="ARBA00022801"/>
    </source>
</evidence>
<dbReference type="Gene3D" id="2.60.120.1290">
    <property type="match status" value="1"/>
</dbReference>
<reference evidence="8 9" key="1">
    <citation type="journal article" date="2019" name="Int. J. Syst. Evol. Microbiol.">
        <title>The Global Catalogue of Microorganisms (GCM) 10K type strain sequencing project: providing services to taxonomists for standard genome sequencing and annotation.</title>
        <authorList>
            <consortium name="The Broad Institute Genomics Platform"/>
            <consortium name="The Broad Institute Genome Sequencing Center for Infectious Disease"/>
            <person name="Wu L."/>
            <person name="Ma J."/>
        </authorList>
    </citation>
    <scope>NUCLEOTIDE SEQUENCE [LARGE SCALE GENOMIC DNA]</scope>
    <source>
        <strain evidence="8 9">JCM 9383</strain>
    </source>
</reference>
<accession>A0ABN3VKB7</accession>
<dbReference type="PANTHER" id="PTHR43806">
    <property type="entry name" value="PEPTIDASE S8"/>
    <property type="match status" value="1"/>
</dbReference>
<sequence length="581" mass="62019">MGDSVEYGKISPTLARAYDTYLESGWEGLSAHVDRHELAGVVAPSDETQPAHVVVNLLCSPDADLSGLADAGVSINEGGRRVRTATVPLPALEQLAEHPGVEWIGEDEHVELHLDVAAEKVGLGKYRTRAGTSGKGVIIGIVDTGIDSTHADFTGRVQRIWDQTVTGTGVPEGAYGKEYTGADVQTSQDTNGHGTMVAGVAAGAGSVYRGVAPEADLVVVKSKRKTSDVINGIRYLARVAREAKKPLVINLSLGCGQDPHDGTDALSRAVDEISGPGVVVCCSAGNEGSSPIRAEAEVGRGETTIPCNYGFYEKYGAFGVYGWYSGKVQIEIAFQAPSGARTPWQSVITSGKPYTSHKLDNWDVVLYHMVDPRNRCHYIGVSATPPQNAGKTRSFWKLVLRGKNFGMATTSHVDVWCTGDVYLAGPGARTTMTIAAPGAAYEAITVGAYMSRKKWTDLNELDWQHSDYTEDAMAPFSSRGPLRNGNAKPNVAAPGAVIVTCLSSKITQKPDSEDTPDSTHVVGRGTSMSAPFMAGVVALLLQKEPTLDRDKILEKLSVRPESDTKHDQNVWGRGLIDLDPM</sequence>
<feature type="domain" description="Peptidase S8/S53" evidence="7">
    <location>
        <begin position="394"/>
        <end position="551"/>
    </location>
</feature>
<evidence type="ECO:0000256" key="1">
    <source>
        <dbReference type="ARBA" id="ARBA00011073"/>
    </source>
</evidence>
<evidence type="ECO:0000313" key="9">
    <source>
        <dbReference type="Proteomes" id="UP001500979"/>
    </source>
</evidence>
<dbReference type="PROSITE" id="PS00137">
    <property type="entry name" value="SUBTILASE_HIS"/>
    <property type="match status" value="1"/>
</dbReference>
<evidence type="ECO:0000256" key="6">
    <source>
        <dbReference type="RuleBase" id="RU003355"/>
    </source>
</evidence>
<dbReference type="InterPro" id="IPR036852">
    <property type="entry name" value="Peptidase_S8/S53_dom_sf"/>
</dbReference>
<feature type="domain" description="Peptidase S8/S53" evidence="7">
    <location>
        <begin position="134"/>
        <end position="294"/>
    </location>
</feature>
<comment type="similarity">
    <text evidence="1 5 6">Belongs to the peptidase S8 family.</text>
</comment>
<dbReference type="Proteomes" id="UP001500979">
    <property type="component" value="Unassembled WGS sequence"/>
</dbReference>
<name>A0ABN3VKB7_9PSEU</name>
<feature type="active site" description="Charge relay system" evidence="5">
    <location>
        <position position="193"/>
    </location>
</feature>
<proteinExistence type="inferred from homology"/>
<dbReference type="PROSITE" id="PS51892">
    <property type="entry name" value="SUBTILASE"/>
    <property type="match status" value="1"/>
</dbReference>
<dbReference type="InterPro" id="IPR023827">
    <property type="entry name" value="Peptidase_S8_Asp-AS"/>
</dbReference>
<dbReference type="Gene3D" id="3.40.50.200">
    <property type="entry name" value="Peptidase S8/S53 domain"/>
    <property type="match status" value="1"/>
</dbReference>
<dbReference type="EMBL" id="BAAAUX010000019">
    <property type="protein sequence ID" value="GAA2805188.1"/>
    <property type="molecule type" value="Genomic_DNA"/>
</dbReference>
<dbReference type="InterPro" id="IPR015500">
    <property type="entry name" value="Peptidase_S8_subtilisin-rel"/>
</dbReference>
<keyword evidence="9" id="KW-1185">Reference proteome</keyword>
<evidence type="ECO:0000256" key="4">
    <source>
        <dbReference type="ARBA" id="ARBA00022825"/>
    </source>
</evidence>
<feature type="active site" description="Charge relay system" evidence="5">
    <location>
        <position position="143"/>
    </location>
</feature>
<keyword evidence="2 5" id="KW-0645">Protease</keyword>
<dbReference type="SUPFAM" id="SSF52743">
    <property type="entry name" value="Subtilisin-like"/>
    <property type="match status" value="1"/>
</dbReference>
<dbReference type="InterPro" id="IPR022398">
    <property type="entry name" value="Peptidase_S8_His-AS"/>
</dbReference>
<dbReference type="PANTHER" id="PTHR43806:SF65">
    <property type="entry name" value="SERINE PROTEASE APRX"/>
    <property type="match status" value="1"/>
</dbReference>
<dbReference type="InterPro" id="IPR000209">
    <property type="entry name" value="Peptidase_S8/S53_dom"/>
</dbReference>
<evidence type="ECO:0000313" key="8">
    <source>
        <dbReference type="EMBL" id="GAA2805188.1"/>
    </source>
</evidence>
<comment type="caution">
    <text evidence="8">The sequence shown here is derived from an EMBL/GenBank/DDBJ whole genome shotgun (WGS) entry which is preliminary data.</text>
</comment>
<dbReference type="InterPro" id="IPR023828">
    <property type="entry name" value="Peptidase_S8_Ser-AS"/>
</dbReference>
<keyword evidence="3 5" id="KW-0378">Hydrolase</keyword>
<gene>
    <name evidence="8" type="ORF">GCM10010470_45520</name>
</gene>
<keyword evidence="4 5" id="KW-0720">Serine protease</keyword>
<evidence type="ECO:0000259" key="7">
    <source>
        <dbReference type="Pfam" id="PF00082"/>
    </source>
</evidence>
<dbReference type="Pfam" id="PF00082">
    <property type="entry name" value="Peptidase_S8"/>
    <property type="match status" value="2"/>
</dbReference>
<organism evidence="8 9">
    <name type="scientific">Saccharopolyspora taberi</name>
    <dbReference type="NCBI Taxonomy" id="60895"/>
    <lineage>
        <taxon>Bacteria</taxon>
        <taxon>Bacillati</taxon>
        <taxon>Actinomycetota</taxon>
        <taxon>Actinomycetes</taxon>
        <taxon>Pseudonocardiales</taxon>
        <taxon>Pseudonocardiaceae</taxon>
        <taxon>Saccharopolyspora</taxon>
    </lineage>
</organism>